<protein>
    <submittedName>
        <fullName evidence="1">Uncharacterized protein</fullName>
    </submittedName>
</protein>
<reference evidence="1" key="1">
    <citation type="submission" date="2016-04" db="EMBL/GenBank/DDBJ databases">
        <authorList>
            <person name="Calderon-Fernandez G.M.Sr."/>
        </authorList>
    </citation>
    <scope>NUCLEOTIDE SEQUENCE</scope>
    <source>
        <strain evidence="1">Int1</strain>
        <tissue evidence="1">Integument</tissue>
    </source>
</reference>
<name>A0A170U4S9_TRIIF</name>
<dbReference type="EMBL" id="GEMB01007868">
    <property type="protein sequence ID" value="JAR95589.1"/>
    <property type="molecule type" value="Transcribed_RNA"/>
</dbReference>
<accession>A0A170U4S9</accession>
<dbReference type="AlphaFoldDB" id="A0A170U4S9"/>
<proteinExistence type="predicted"/>
<sequence length="28" mass="3400">MKVSRQSNMIKNIFRCFYNYKTQGLILC</sequence>
<organism evidence="1">
    <name type="scientific">Triatoma infestans</name>
    <name type="common">Assassin bug</name>
    <dbReference type="NCBI Taxonomy" id="30076"/>
    <lineage>
        <taxon>Eukaryota</taxon>
        <taxon>Metazoa</taxon>
        <taxon>Ecdysozoa</taxon>
        <taxon>Arthropoda</taxon>
        <taxon>Hexapoda</taxon>
        <taxon>Insecta</taxon>
        <taxon>Pterygota</taxon>
        <taxon>Neoptera</taxon>
        <taxon>Paraneoptera</taxon>
        <taxon>Hemiptera</taxon>
        <taxon>Heteroptera</taxon>
        <taxon>Panheteroptera</taxon>
        <taxon>Cimicomorpha</taxon>
        <taxon>Reduviidae</taxon>
        <taxon>Triatominae</taxon>
        <taxon>Triatoma</taxon>
    </lineage>
</organism>
<evidence type="ECO:0000313" key="1">
    <source>
        <dbReference type="EMBL" id="JAR95589.1"/>
    </source>
</evidence>
<reference evidence="1" key="2">
    <citation type="journal article" date="2017" name="J. Med. Entomol.">
        <title>Transcriptome Analysis of the Triatoma infestans (Hemiptera: Reduviidae) Integument.</title>
        <authorList>
            <person name="Calderon-Fernandez G.M."/>
            <person name="Moriconi D.E."/>
            <person name="Dulbecco A.B."/>
            <person name="Juarez M.P."/>
        </authorList>
    </citation>
    <scope>NUCLEOTIDE SEQUENCE</scope>
    <source>
        <strain evidence="1">Int1</strain>
        <tissue evidence="1">Integument</tissue>
    </source>
</reference>